<evidence type="ECO:0000313" key="10">
    <source>
        <dbReference type="EMBL" id="NER09639.1"/>
    </source>
</evidence>
<dbReference type="Proteomes" id="UP000468443">
    <property type="component" value="Unassembled WGS sequence"/>
</dbReference>
<evidence type="ECO:0000313" key="11">
    <source>
        <dbReference type="Proteomes" id="UP000468443"/>
    </source>
</evidence>
<evidence type="ECO:0000256" key="5">
    <source>
        <dbReference type="ARBA" id="ARBA00038063"/>
    </source>
</evidence>
<comment type="caution">
    <text evidence="10">The sequence shown here is derived from an EMBL/GenBank/DDBJ whole genome shotgun (WGS) entry which is preliminary data.</text>
</comment>
<comment type="function">
    <text evidence="7">Hydrolyzes ribosome-free peptidyl-tRNAs (with 1 or more amino acids incorporated), which drop off the ribosome during protein synthesis, or as a result of ribosome stalling.</text>
</comment>
<feature type="binding site" evidence="7">
    <location>
        <position position="37"/>
    </location>
    <ligand>
        <name>tRNA</name>
        <dbReference type="ChEBI" id="CHEBI:17843"/>
    </ligand>
</feature>
<evidence type="ECO:0000256" key="7">
    <source>
        <dbReference type="HAMAP-Rule" id="MF_00083"/>
    </source>
</evidence>
<sequence length="209" mass="23476">MRSLFSFLFGKSSTLLNEEDPMKKYLIAGLGNIGLEYVHTRHNIGFQVLDALAGKKEISFAPNKLGDTASFKIKGRSVLLLKPSTFMNRSGKAVHYWLEKEKIPLEHLLIITDDINLPFGTLRLKTKGSDGGHNGLADVQQTLQTATYNRLRFGLGSDFPKGRQVEYVLGRWNEEEDKALPERLDRCASLIESFVLQGVNITMNTFNNT</sequence>
<dbReference type="Pfam" id="PF01195">
    <property type="entry name" value="Pept_tRNA_hydro"/>
    <property type="match status" value="1"/>
</dbReference>
<dbReference type="EMBL" id="JAABOP010000001">
    <property type="protein sequence ID" value="NER09639.1"/>
    <property type="molecule type" value="Genomic_DNA"/>
</dbReference>
<dbReference type="GO" id="GO:0006515">
    <property type="term" value="P:protein quality control for misfolded or incompletely synthesized proteins"/>
    <property type="evidence" value="ECO:0007669"/>
    <property type="project" value="UniProtKB-UniRule"/>
</dbReference>
<comment type="catalytic activity">
    <reaction evidence="7 8">
        <text>an N-acyl-L-alpha-aminoacyl-tRNA + H2O = an N-acyl-L-amino acid + a tRNA + H(+)</text>
        <dbReference type="Rhea" id="RHEA:54448"/>
        <dbReference type="Rhea" id="RHEA-COMP:10123"/>
        <dbReference type="Rhea" id="RHEA-COMP:13883"/>
        <dbReference type="ChEBI" id="CHEBI:15377"/>
        <dbReference type="ChEBI" id="CHEBI:15378"/>
        <dbReference type="ChEBI" id="CHEBI:59874"/>
        <dbReference type="ChEBI" id="CHEBI:78442"/>
        <dbReference type="ChEBI" id="CHEBI:138191"/>
        <dbReference type="EC" id="3.1.1.29"/>
    </reaction>
</comment>
<keyword evidence="3 7" id="KW-0378">Hydrolase</keyword>
<gene>
    <name evidence="7" type="primary">pth</name>
    <name evidence="10" type="ORF">GWK09_03870</name>
</gene>
<organism evidence="10 11">
    <name type="scientific">Muriicola jejuensis</name>
    <dbReference type="NCBI Taxonomy" id="504488"/>
    <lineage>
        <taxon>Bacteria</taxon>
        <taxon>Pseudomonadati</taxon>
        <taxon>Bacteroidota</taxon>
        <taxon>Flavobacteriia</taxon>
        <taxon>Flavobacteriales</taxon>
        <taxon>Flavobacteriaceae</taxon>
        <taxon>Muriicola</taxon>
    </lineage>
</organism>
<keyword evidence="11" id="KW-1185">Reference proteome</keyword>
<dbReference type="NCBIfam" id="TIGR00447">
    <property type="entry name" value="pth"/>
    <property type="match status" value="1"/>
</dbReference>
<accession>A0A6P0UCL3</accession>
<evidence type="ECO:0000256" key="3">
    <source>
        <dbReference type="ARBA" id="ARBA00022801"/>
    </source>
</evidence>
<comment type="subunit">
    <text evidence="7">Monomer.</text>
</comment>
<dbReference type="InterPro" id="IPR036416">
    <property type="entry name" value="Pept_tRNA_hydro_sf"/>
</dbReference>
<feature type="site" description="Discriminates between blocked and unblocked aminoacyl-tRNA" evidence="7">
    <location>
        <position position="32"/>
    </location>
</feature>
<reference evidence="10 11" key="1">
    <citation type="submission" date="2020-01" db="EMBL/GenBank/DDBJ databases">
        <title>Muriicola jejuensis KCTC 22299.</title>
        <authorList>
            <person name="Wang G."/>
        </authorList>
    </citation>
    <scope>NUCLEOTIDE SEQUENCE [LARGE SCALE GENOMIC DNA]</scope>
    <source>
        <strain evidence="10 11">KCTC 22299</strain>
    </source>
</reference>
<dbReference type="Gene3D" id="3.40.50.1470">
    <property type="entry name" value="Peptidyl-tRNA hydrolase"/>
    <property type="match status" value="1"/>
</dbReference>
<dbReference type="InterPro" id="IPR001328">
    <property type="entry name" value="Pept_tRNA_hydro"/>
</dbReference>
<keyword evidence="4 7" id="KW-0694">RNA-binding</keyword>
<proteinExistence type="inferred from homology"/>
<comment type="subcellular location">
    <subcellularLocation>
        <location evidence="7">Cytoplasm</location>
    </subcellularLocation>
</comment>
<name>A0A6P0UCL3_9FLAO</name>
<evidence type="ECO:0000256" key="8">
    <source>
        <dbReference type="RuleBase" id="RU000673"/>
    </source>
</evidence>
<evidence type="ECO:0000256" key="2">
    <source>
        <dbReference type="ARBA" id="ARBA00022555"/>
    </source>
</evidence>
<evidence type="ECO:0000256" key="6">
    <source>
        <dbReference type="ARBA" id="ARBA00050038"/>
    </source>
</evidence>
<dbReference type="PROSITE" id="PS01195">
    <property type="entry name" value="PEPT_TRNA_HYDROL_1"/>
    <property type="match status" value="1"/>
</dbReference>
<dbReference type="GO" id="GO:0072344">
    <property type="term" value="P:rescue of stalled ribosome"/>
    <property type="evidence" value="ECO:0007669"/>
    <property type="project" value="UniProtKB-UniRule"/>
</dbReference>
<dbReference type="SUPFAM" id="SSF53178">
    <property type="entry name" value="Peptidyl-tRNA hydrolase-like"/>
    <property type="match status" value="1"/>
</dbReference>
<dbReference type="AlphaFoldDB" id="A0A6P0UCL3"/>
<dbReference type="HAMAP" id="MF_00083">
    <property type="entry name" value="Pept_tRNA_hydro_bact"/>
    <property type="match status" value="1"/>
</dbReference>
<dbReference type="RefSeq" id="WP_163691682.1">
    <property type="nucleotide sequence ID" value="NZ_FXTW01000001.1"/>
</dbReference>
<dbReference type="PANTHER" id="PTHR17224:SF1">
    <property type="entry name" value="PEPTIDYL-TRNA HYDROLASE"/>
    <property type="match status" value="1"/>
</dbReference>
<dbReference type="GO" id="GO:0004045">
    <property type="term" value="F:peptidyl-tRNA hydrolase activity"/>
    <property type="evidence" value="ECO:0007669"/>
    <property type="project" value="UniProtKB-UniRule"/>
</dbReference>
<evidence type="ECO:0000256" key="9">
    <source>
        <dbReference type="RuleBase" id="RU004320"/>
    </source>
</evidence>
<dbReference type="CDD" id="cd00462">
    <property type="entry name" value="PTH"/>
    <property type="match status" value="1"/>
</dbReference>
<dbReference type="PANTHER" id="PTHR17224">
    <property type="entry name" value="PEPTIDYL-TRNA HYDROLASE"/>
    <property type="match status" value="1"/>
</dbReference>
<comment type="function">
    <text evidence="7">Catalyzes the release of premature peptidyl moieties from peptidyl-tRNA molecules trapped in stalled 50S ribosomal subunits, and thus maintains levels of free tRNAs and 50S ribosomes.</text>
</comment>
<dbReference type="GO" id="GO:0000049">
    <property type="term" value="F:tRNA binding"/>
    <property type="evidence" value="ECO:0007669"/>
    <property type="project" value="UniProtKB-UniRule"/>
</dbReference>
<keyword evidence="2 7" id="KW-0820">tRNA-binding</keyword>
<dbReference type="EC" id="3.1.1.29" evidence="1 7"/>
<evidence type="ECO:0000256" key="1">
    <source>
        <dbReference type="ARBA" id="ARBA00013260"/>
    </source>
</evidence>
<keyword evidence="7" id="KW-0963">Cytoplasm</keyword>
<comment type="similarity">
    <text evidence="5 7 9">Belongs to the PTH family.</text>
</comment>
<dbReference type="InterPro" id="IPR018171">
    <property type="entry name" value="Pept_tRNA_hydro_CS"/>
</dbReference>
<feature type="binding site" evidence="7">
    <location>
        <position position="134"/>
    </location>
    <ligand>
        <name>tRNA</name>
        <dbReference type="ChEBI" id="CHEBI:17843"/>
    </ligand>
</feature>
<evidence type="ECO:0000256" key="4">
    <source>
        <dbReference type="ARBA" id="ARBA00022884"/>
    </source>
</evidence>
<feature type="site" description="Stabilizes the basic form of H active site to accept a proton" evidence="7">
    <location>
        <position position="113"/>
    </location>
</feature>
<feature type="active site" description="Proton acceptor" evidence="7">
    <location>
        <position position="42"/>
    </location>
</feature>
<protein>
    <recommendedName>
        <fullName evidence="6 7">Peptidyl-tRNA hydrolase</fullName>
        <shortName evidence="7">Pth</shortName>
        <ecNumber evidence="1 7">3.1.1.29</ecNumber>
    </recommendedName>
</protein>
<feature type="binding site" evidence="7">
    <location>
        <position position="86"/>
    </location>
    <ligand>
        <name>tRNA</name>
        <dbReference type="ChEBI" id="CHEBI:17843"/>
    </ligand>
</feature>
<dbReference type="FunFam" id="3.40.50.1470:FF:000001">
    <property type="entry name" value="Peptidyl-tRNA hydrolase"/>
    <property type="match status" value="1"/>
</dbReference>
<dbReference type="GO" id="GO:0005737">
    <property type="term" value="C:cytoplasm"/>
    <property type="evidence" value="ECO:0007669"/>
    <property type="project" value="UniProtKB-SubCell"/>
</dbReference>
<feature type="binding site" evidence="7">
    <location>
        <position position="88"/>
    </location>
    <ligand>
        <name>tRNA</name>
        <dbReference type="ChEBI" id="CHEBI:17843"/>
    </ligand>
</feature>